<evidence type="ECO:0000259" key="7">
    <source>
        <dbReference type="Pfam" id="PF04234"/>
    </source>
</evidence>
<keyword evidence="5" id="KW-0472">Membrane</keyword>
<reference evidence="8 9" key="1">
    <citation type="submission" date="2023-05" db="EMBL/GenBank/DDBJ databases">
        <title>Microbacterium dauci sp.nov., Isolated from Carrot Rhizosphere Soil.</title>
        <authorList>
            <person name="Xiao Z."/>
            <person name="Zheng J."/>
        </authorList>
    </citation>
    <scope>NUCLEOTIDE SEQUENCE [LARGE SCALE GENOMIC DNA]</scope>
    <source>
        <strain evidence="8 9">LX3-4</strain>
    </source>
</reference>
<dbReference type="PANTHER" id="PTHR34820:SF4">
    <property type="entry name" value="INNER MEMBRANE PROTEIN YEBZ"/>
    <property type="match status" value="1"/>
</dbReference>
<keyword evidence="4" id="KW-0186">Copper</keyword>
<accession>A0ABT6ZBB3</accession>
<dbReference type="Gene3D" id="2.60.40.1220">
    <property type="match status" value="1"/>
</dbReference>
<evidence type="ECO:0000256" key="1">
    <source>
        <dbReference type="ARBA" id="ARBA00004196"/>
    </source>
</evidence>
<comment type="subcellular location">
    <subcellularLocation>
        <location evidence="1">Cell envelope</location>
    </subcellularLocation>
</comment>
<dbReference type="InterPro" id="IPR014755">
    <property type="entry name" value="Cu-Rt/internalin_Ig-like"/>
</dbReference>
<protein>
    <submittedName>
        <fullName evidence="8">Copper resistance protein CopC</fullName>
    </submittedName>
</protein>
<dbReference type="RefSeq" id="WP_283714755.1">
    <property type="nucleotide sequence ID" value="NZ_JASJND010000001.1"/>
</dbReference>
<proteinExistence type="predicted"/>
<dbReference type="SUPFAM" id="SSF81296">
    <property type="entry name" value="E set domains"/>
    <property type="match status" value="1"/>
</dbReference>
<dbReference type="EMBL" id="JASJND010000001">
    <property type="protein sequence ID" value="MDJ1113451.1"/>
    <property type="molecule type" value="Genomic_DNA"/>
</dbReference>
<keyword evidence="5" id="KW-0812">Transmembrane</keyword>
<name>A0ABT6ZBB3_9MICO</name>
<keyword evidence="9" id="KW-1185">Reference proteome</keyword>
<dbReference type="Pfam" id="PF04234">
    <property type="entry name" value="CopC"/>
    <property type="match status" value="1"/>
</dbReference>
<gene>
    <name evidence="8" type="ORF">QNI14_03180</name>
</gene>
<evidence type="ECO:0000313" key="9">
    <source>
        <dbReference type="Proteomes" id="UP001321481"/>
    </source>
</evidence>
<comment type="caution">
    <text evidence="8">The sequence shown here is derived from an EMBL/GenBank/DDBJ whole genome shotgun (WGS) entry which is preliminary data.</text>
</comment>
<dbReference type="InterPro" id="IPR007348">
    <property type="entry name" value="CopC_dom"/>
</dbReference>
<sequence length="185" mass="18701">MGLTMRRLRAGLLGIALAAVAVVGVAAPASAHDELIGSTPASGEQLDAAPVEVVLTYSAAIATEGAAVTVVDAEGTEWAAGEHVIETNTLSFPLKADMPEAGYLIEWRVVSSDGHPISGTIPFAVGDAEPLTEAPTDATPTQPAGSDASLTLAITGIAFGVVVIGLVVILVLARRKRANGPANQD</sequence>
<evidence type="ECO:0000313" key="8">
    <source>
        <dbReference type="EMBL" id="MDJ1113451.1"/>
    </source>
</evidence>
<evidence type="ECO:0000256" key="4">
    <source>
        <dbReference type="ARBA" id="ARBA00023008"/>
    </source>
</evidence>
<dbReference type="InterPro" id="IPR032694">
    <property type="entry name" value="CopC/D"/>
</dbReference>
<dbReference type="InterPro" id="IPR014756">
    <property type="entry name" value="Ig_E-set"/>
</dbReference>
<feature type="chain" id="PRO_5047177535" evidence="6">
    <location>
        <begin position="32"/>
        <end position="185"/>
    </location>
</feature>
<evidence type="ECO:0000256" key="6">
    <source>
        <dbReference type="SAM" id="SignalP"/>
    </source>
</evidence>
<feature type="domain" description="CopC" evidence="7">
    <location>
        <begin position="32"/>
        <end position="125"/>
    </location>
</feature>
<feature type="signal peptide" evidence="6">
    <location>
        <begin position="1"/>
        <end position="31"/>
    </location>
</feature>
<keyword evidence="5" id="KW-1133">Transmembrane helix</keyword>
<evidence type="ECO:0000256" key="2">
    <source>
        <dbReference type="ARBA" id="ARBA00022723"/>
    </source>
</evidence>
<feature type="transmembrane region" description="Helical" evidence="5">
    <location>
        <begin position="150"/>
        <end position="173"/>
    </location>
</feature>
<keyword evidence="2" id="KW-0479">Metal-binding</keyword>
<dbReference type="Proteomes" id="UP001321481">
    <property type="component" value="Unassembled WGS sequence"/>
</dbReference>
<keyword evidence="3 6" id="KW-0732">Signal</keyword>
<organism evidence="8 9">
    <name type="scientific">Microbacterium dauci</name>
    <dbReference type="NCBI Taxonomy" id="3048008"/>
    <lineage>
        <taxon>Bacteria</taxon>
        <taxon>Bacillati</taxon>
        <taxon>Actinomycetota</taxon>
        <taxon>Actinomycetes</taxon>
        <taxon>Micrococcales</taxon>
        <taxon>Microbacteriaceae</taxon>
        <taxon>Microbacterium</taxon>
    </lineage>
</organism>
<evidence type="ECO:0000256" key="5">
    <source>
        <dbReference type="SAM" id="Phobius"/>
    </source>
</evidence>
<evidence type="ECO:0000256" key="3">
    <source>
        <dbReference type="ARBA" id="ARBA00022729"/>
    </source>
</evidence>
<dbReference type="PANTHER" id="PTHR34820">
    <property type="entry name" value="INNER MEMBRANE PROTEIN YEBZ"/>
    <property type="match status" value="1"/>
</dbReference>